<keyword evidence="1" id="KW-0812">Transmembrane</keyword>
<organism evidence="2 3">
    <name type="scientific">Mesorhizobium amorphae CCNWGS0123</name>
    <dbReference type="NCBI Taxonomy" id="1082933"/>
    <lineage>
        <taxon>Bacteria</taxon>
        <taxon>Pseudomonadati</taxon>
        <taxon>Pseudomonadota</taxon>
        <taxon>Alphaproteobacteria</taxon>
        <taxon>Hyphomicrobiales</taxon>
        <taxon>Phyllobacteriaceae</taxon>
        <taxon>Mesorhizobium</taxon>
    </lineage>
</organism>
<dbReference type="Proteomes" id="UP000002949">
    <property type="component" value="Unassembled WGS sequence"/>
</dbReference>
<evidence type="ECO:0000256" key="1">
    <source>
        <dbReference type="SAM" id="Phobius"/>
    </source>
</evidence>
<feature type="transmembrane region" description="Helical" evidence="1">
    <location>
        <begin position="20"/>
        <end position="40"/>
    </location>
</feature>
<proteinExistence type="predicted"/>
<feature type="non-terminal residue" evidence="2">
    <location>
        <position position="41"/>
    </location>
</feature>
<evidence type="ECO:0000313" key="2">
    <source>
        <dbReference type="EMBL" id="EHH09494.1"/>
    </source>
</evidence>
<keyword evidence="1" id="KW-1133">Transmembrane helix</keyword>
<keyword evidence="3" id="KW-1185">Reference proteome</keyword>
<protein>
    <submittedName>
        <fullName evidence="2">Uncharacterized protein</fullName>
    </submittedName>
</protein>
<reference evidence="2 3" key="1">
    <citation type="journal article" date="2012" name="J. Bacteriol.">
        <title>Draft Genome Sequence of Plant Growth-Promoting Rhizobium Mesorhizobium amorphae, Isolated from Zinc-Lead Mine Tailings.</title>
        <authorList>
            <person name="Hao X."/>
            <person name="Lin Y."/>
            <person name="Johnstone L."/>
            <person name="Baltrus D.A."/>
            <person name="Miller S.J."/>
            <person name="Wei G."/>
            <person name="Rensing C."/>
        </authorList>
    </citation>
    <scope>NUCLEOTIDE SEQUENCE [LARGE SCALE GENOMIC DNA]</scope>
    <source>
        <strain evidence="2 3">CCNWGS0123</strain>
    </source>
</reference>
<sequence>MQTSVAGLFRLAEMLERLGIRGRLLLAFFGISALAVLATVA</sequence>
<accession>G6YFL5</accession>
<evidence type="ECO:0000313" key="3">
    <source>
        <dbReference type="Proteomes" id="UP000002949"/>
    </source>
</evidence>
<dbReference type="EMBL" id="AGSN01000160">
    <property type="protein sequence ID" value="EHH09494.1"/>
    <property type="molecule type" value="Genomic_DNA"/>
</dbReference>
<keyword evidence="1" id="KW-0472">Membrane</keyword>
<dbReference type="AlphaFoldDB" id="G6YFL5"/>
<gene>
    <name evidence="2" type="ORF">MEA186_23841</name>
</gene>
<name>G6YFL5_9HYPH</name>